<keyword evidence="1" id="KW-0732">Signal</keyword>
<comment type="caution">
    <text evidence="3">The sequence shown here is derived from an EMBL/GenBank/DDBJ whole genome shotgun (WGS) entry which is preliminary data.</text>
</comment>
<feature type="signal peptide" evidence="1">
    <location>
        <begin position="1"/>
        <end position="22"/>
    </location>
</feature>
<dbReference type="PANTHER" id="PTHR43784">
    <property type="entry name" value="GDSL-LIKE LIPASE/ACYLHYDROLASE, PUTATIVE (AFU_ORTHOLOGUE AFUA_2G00820)-RELATED"/>
    <property type="match status" value="1"/>
</dbReference>
<evidence type="ECO:0000256" key="1">
    <source>
        <dbReference type="SAM" id="SignalP"/>
    </source>
</evidence>
<proteinExistence type="predicted"/>
<dbReference type="InterPro" id="IPR036514">
    <property type="entry name" value="SGNH_hydro_sf"/>
</dbReference>
<gene>
    <name evidence="3" type="ORF">GCM10017620_16260</name>
</gene>
<feature type="chain" id="PRO_5046580146" description="SGNH hydrolase-type esterase domain-containing protein" evidence="1">
    <location>
        <begin position="23"/>
        <end position="404"/>
    </location>
</feature>
<dbReference type="CDD" id="cd01830">
    <property type="entry name" value="XynE_like"/>
    <property type="match status" value="1"/>
</dbReference>
<dbReference type="Gene3D" id="3.40.50.1110">
    <property type="entry name" value="SGNH hydrolase"/>
    <property type="match status" value="1"/>
</dbReference>
<keyword evidence="4" id="KW-1185">Reference proteome</keyword>
<reference evidence="3" key="1">
    <citation type="journal article" date="2014" name="Int. J. Syst. Evol. Microbiol.">
        <title>Complete genome of a new Firmicutes species belonging to the dominant human colonic microbiota ('Ruminococcus bicirculans') reveals two chromosomes and a selective capacity to utilize plant glucans.</title>
        <authorList>
            <consortium name="NISC Comparative Sequencing Program"/>
            <person name="Wegmann U."/>
            <person name="Louis P."/>
            <person name="Goesmann A."/>
            <person name="Henrissat B."/>
            <person name="Duncan S.H."/>
            <person name="Flint H.J."/>
        </authorList>
    </citation>
    <scope>NUCLEOTIDE SEQUENCE</scope>
    <source>
        <strain evidence="3">VKM B-1499</strain>
    </source>
</reference>
<dbReference type="Pfam" id="PF13472">
    <property type="entry name" value="Lipase_GDSL_2"/>
    <property type="match status" value="1"/>
</dbReference>
<dbReference type="Proteomes" id="UP001143509">
    <property type="component" value="Unassembled WGS sequence"/>
</dbReference>
<dbReference type="RefSeq" id="WP_271164870.1">
    <property type="nucleotide sequence ID" value="NZ_BSFD01000003.1"/>
</dbReference>
<name>A0ABQ5T8J9_9CAUL</name>
<dbReference type="PANTHER" id="PTHR43784:SF2">
    <property type="entry name" value="GDSL-LIKE LIPASE_ACYLHYDROLASE, PUTATIVE (AFU_ORTHOLOGUE AFUA_2G00820)-RELATED"/>
    <property type="match status" value="1"/>
</dbReference>
<reference evidence="3" key="2">
    <citation type="submission" date="2023-01" db="EMBL/GenBank/DDBJ databases">
        <authorList>
            <person name="Sun Q."/>
            <person name="Evtushenko L."/>
        </authorList>
    </citation>
    <scope>NUCLEOTIDE SEQUENCE</scope>
    <source>
        <strain evidence="3">VKM B-1499</strain>
    </source>
</reference>
<dbReference type="InterPro" id="IPR013830">
    <property type="entry name" value="SGNH_hydro"/>
</dbReference>
<accession>A0ABQ5T8J9</accession>
<organism evidence="3 4">
    <name type="scientific">Brevundimonas intermedia</name>
    <dbReference type="NCBI Taxonomy" id="74315"/>
    <lineage>
        <taxon>Bacteria</taxon>
        <taxon>Pseudomonadati</taxon>
        <taxon>Pseudomonadota</taxon>
        <taxon>Alphaproteobacteria</taxon>
        <taxon>Caulobacterales</taxon>
        <taxon>Caulobacteraceae</taxon>
        <taxon>Brevundimonas</taxon>
    </lineage>
</organism>
<evidence type="ECO:0000313" key="3">
    <source>
        <dbReference type="EMBL" id="GLK48653.1"/>
    </source>
</evidence>
<dbReference type="InterPro" id="IPR053140">
    <property type="entry name" value="GDSL_Rv0518-like"/>
</dbReference>
<dbReference type="SUPFAM" id="SSF52266">
    <property type="entry name" value="SGNH hydrolase"/>
    <property type="match status" value="1"/>
</dbReference>
<evidence type="ECO:0000313" key="4">
    <source>
        <dbReference type="Proteomes" id="UP001143509"/>
    </source>
</evidence>
<dbReference type="EMBL" id="BSFD01000003">
    <property type="protein sequence ID" value="GLK48653.1"/>
    <property type="molecule type" value="Genomic_DNA"/>
</dbReference>
<feature type="domain" description="SGNH hydrolase-type esterase" evidence="2">
    <location>
        <begin position="202"/>
        <end position="393"/>
    </location>
</feature>
<evidence type="ECO:0000259" key="2">
    <source>
        <dbReference type="Pfam" id="PF13472"/>
    </source>
</evidence>
<protein>
    <recommendedName>
        <fullName evidence="2">SGNH hydrolase-type esterase domain-containing protein</fullName>
    </recommendedName>
</protein>
<sequence>MKNLLLALVSILAVLNTAPAQAQQTEPQPYWARSWYAAPLAATADRMPPPLNNTTVRQTVRVSLGGERFRLRLSNEFGDAPVRIGRATVFLIGDDGTPVAGSERDVKFDGRPGAVLPGGAPILSDPVDLDLPELSRLTVSLYLPDEVPQPTIHLLGLATGQVGPGDQASAPELTDAVTTTQRVLLSGVDVERARPARVIVTLGDSITDGANGTRDADRRWPDLLARRLQAAGLTDIAVANAGISGNRILNPRAGLGVSALARFDRDVLAVPGATDVIILEGVNDIGMAWRDKDPHPPTAADLIAGYRQMIARAHARGLRVFLATILPYEGANYWSEPGESARQAVNTWIRSEGEADGVIDFDLIMRDPASPTRLAAAYDSGDRLHPNDAGFRAMADAIDLNLFR</sequence>